<dbReference type="Proteomes" id="UP000634660">
    <property type="component" value="Unassembled WGS sequence"/>
</dbReference>
<protein>
    <submittedName>
        <fullName evidence="2">Uncharacterized protein</fullName>
    </submittedName>
</protein>
<gene>
    <name evidence="2" type="ORF">GCM10010371_68980</name>
</gene>
<feature type="region of interest" description="Disordered" evidence="1">
    <location>
        <begin position="126"/>
        <end position="145"/>
    </location>
</feature>
<dbReference type="AlphaFoldDB" id="A0A918RI77"/>
<sequence length="145" mass="15204">MSPPVAPLHASTRGATVWDCGLEGTETARGEPAVPDQGPGSITGKAGARLEAAWPAGRPEEAPDGSTAFPSDRDGDPGRGSRQPWRPSGPPQVASADAQFAVDDEERWGANPPRRLCPFQEAGKETGLFGGVRPPQHAEHIVRPL</sequence>
<comment type="caution">
    <text evidence="2">The sequence shown here is derived from an EMBL/GenBank/DDBJ whole genome shotgun (WGS) entry which is preliminary data.</text>
</comment>
<accession>A0A918RI77</accession>
<reference evidence="2" key="1">
    <citation type="journal article" date="2014" name="Int. J. Syst. Evol. Microbiol.">
        <title>Complete genome sequence of Corynebacterium casei LMG S-19264T (=DSM 44701T), isolated from a smear-ripened cheese.</title>
        <authorList>
            <consortium name="US DOE Joint Genome Institute (JGI-PGF)"/>
            <person name="Walter F."/>
            <person name="Albersmeier A."/>
            <person name="Kalinowski J."/>
            <person name="Ruckert C."/>
        </authorList>
    </citation>
    <scope>NUCLEOTIDE SEQUENCE</scope>
    <source>
        <strain evidence="2">JCM 4834</strain>
    </source>
</reference>
<evidence type="ECO:0000256" key="1">
    <source>
        <dbReference type="SAM" id="MobiDB-lite"/>
    </source>
</evidence>
<feature type="compositionally biased region" description="Basic and acidic residues" evidence="1">
    <location>
        <begin position="136"/>
        <end position="145"/>
    </location>
</feature>
<evidence type="ECO:0000313" key="3">
    <source>
        <dbReference type="Proteomes" id="UP000634660"/>
    </source>
</evidence>
<organism evidence="2 3">
    <name type="scientific">Streptomyces subrutilus</name>
    <dbReference type="NCBI Taxonomy" id="36818"/>
    <lineage>
        <taxon>Bacteria</taxon>
        <taxon>Bacillati</taxon>
        <taxon>Actinomycetota</taxon>
        <taxon>Actinomycetes</taxon>
        <taxon>Kitasatosporales</taxon>
        <taxon>Streptomycetaceae</taxon>
        <taxon>Streptomyces</taxon>
    </lineage>
</organism>
<proteinExistence type="predicted"/>
<feature type="region of interest" description="Disordered" evidence="1">
    <location>
        <begin position="21"/>
        <end position="97"/>
    </location>
</feature>
<dbReference type="EMBL" id="BMVX01000056">
    <property type="protein sequence ID" value="GGZ99889.1"/>
    <property type="molecule type" value="Genomic_DNA"/>
</dbReference>
<name>A0A918RI77_9ACTN</name>
<evidence type="ECO:0000313" key="2">
    <source>
        <dbReference type="EMBL" id="GGZ99889.1"/>
    </source>
</evidence>
<reference evidence="2" key="2">
    <citation type="submission" date="2020-09" db="EMBL/GenBank/DDBJ databases">
        <authorList>
            <person name="Sun Q."/>
            <person name="Ohkuma M."/>
        </authorList>
    </citation>
    <scope>NUCLEOTIDE SEQUENCE</scope>
    <source>
        <strain evidence="2">JCM 4834</strain>
    </source>
</reference>